<accession>A0A4S3B2K4</accession>
<comment type="caution">
    <text evidence="1">The sequence shown here is derived from an EMBL/GenBank/DDBJ whole genome shotgun (WGS) entry which is preliminary data.</text>
</comment>
<dbReference type="AlphaFoldDB" id="A0A4S3B2K4"/>
<dbReference type="PIRSF" id="PIRSF004729">
    <property type="entry name" value="MutL"/>
    <property type="match status" value="1"/>
</dbReference>
<dbReference type="NCBIfam" id="NF040745">
    <property type="entry name" value="accessory_GlmL"/>
    <property type="match status" value="1"/>
</dbReference>
<evidence type="ECO:0000313" key="2">
    <source>
        <dbReference type="Proteomes" id="UP000310506"/>
    </source>
</evidence>
<evidence type="ECO:0000313" key="1">
    <source>
        <dbReference type="EMBL" id="THB61374.1"/>
    </source>
</evidence>
<reference evidence="1 2" key="1">
    <citation type="submission" date="2019-01" db="EMBL/GenBank/DDBJ databases">
        <title>Vagococcus silagei sp. nov. isolated from brewer's grain.</title>
        <authorList>
            <person name="Guu J.-R."/>
        </authorList>
    </citation>
    <scope>NUCLEOTIDE SEQUENCE [LARGE SCALE GENOMIC DNA]</scope>
    <source>
        <strain evidence="1 2">2B-2</strain>
    </source>
</reference>
<dbReference type="EMBL" id="SDGV01000013">
    <property type="protein sequence ID" value="THB61374.1"/>
    <property type="molecule type" value="Genomic_DNA"/>
</dbReference>
<protein>
    <recommendedName>
        <fullName evidence="3">MutL protein</fullName>
    </recommendedName>
</protein>
<dbReference type="Pfam" id="PF13941">
    <property type="entry name" value="MutL"/>
    <property type="match status" value="1"/>
</dbReference>
<name>A0A4S3B2K4_9ENTE</name>
<dbReference type="NCBIfam" id="TIGR01319">
    <property type="entry name" value="glmL_fam"/>
    <property type="match status" value="1"/>
</dbReference>
<dbReference type="Proteomes" id="UP000310506">
    <property type="component" value="Unassembled WGS sequence"/>
</dbReference>
<organism evidence="1 2">
    <name type="scientific">Vagococcus silagei</name>
    <dbReference type="NCBI Taxonomy" id="2508885"/>
    <lineage>
        <taxon>Bacteria</taxon>
        <taxon>Bacillati</taxon>
        <taxon>Bacillota</taxon>
        <taxon>Bacilli</taxon>
        <taxon>Lactobacillales</taxon>
        <taxon>Enterococcaceae</taxon>
        <taxon>Vagococcus</taxon>
    </lineage>
</organism>
<dbReference type="RefSeq" id="WP_136136655.1">
    <property type="nucleotide sequence ID" value="NZ_SDGV01000013.1"/>
</dbReference>
<gene>
    <name evidence="1" type="ORF">ESZ54_05460</name>
</gene>
<proteinExistence type="predicted"/>
<evidence type="ECO:0008006" key="3">
    <source>
        <dbReference type="Google" id="ProtNLM"/>
    </source>
</evidence>
<dbReference type="OrthoDB" id="9769453at2"/>
<dbReference type="InterPro" id="IPR006230">
    <property type="entry name" value="MutL"/>
</dbReference>
<keyword evidence="2" id="KW-1185">Reference proteome</keyword>
<sequence>MAHHVLLIDFGSTDTKATLINLDQEEIIATTKTKTTVTSNLMNSFLQLKNDLLQFSNRDVIEEAEVLICSSAFGGFKMIAIGLTDSLTTDAAKRVALGAGTRIMKTFSYTLTDDNIEEINNDKPDIILLTGGTNGGNRDFIVESATKLAHTSPEIPILIAGNEQIQNQVEEILTSRGNFFTSDNVMPKLNVLNPDKTRKLLRKIFFEKIIYAKGFGEIVKLTDQPIIPTPSAVLSAANLLSVGTEKQAGIGTLSVVDVGGATTDIHSVAHNISGLQEVVYEGLQEPFLKRTVEGDLGMRYSAKSVLETTGVNAFKNFLPLLSDQDIFDACAFREKNTEFIPKKAEDREFDYTIAKLAIANAMRRHVGHLRVEQRPNHNLYFQTGKDLRTIKYLIGTGGVLVHSEDPATLLKEALQTKPRELSPQNPTLMLDEDYLLSSLGLLGEKYPEHALRMLKTKVVKKAVRSEQ</sequence>